<dbReference type="Pfam" id="PF00107">
    <property type="entry name" value="ADH_zinc_N"/>
    <property type="match status" value="1"/>
</dbReference>
<dbReference type="InterPro" id="IPR013149">
    <property type="entry name" value="ADH-like_C"/>
</dbReference>
<comment type="caution">
    <text evidence="3">The sequence shown here is derived from an EMBL/GenBank/DDBJ whole genome shotgun (WGS) entry which is preliminary data.</text>
</comment>
<dbReference type="InterPro" id="IPR036291">
    <property type="entry name" value="NAD(P)-bd_dom_sf"/>
</dbReference>
<dbReference type="Gene3D" id="3.90.180.10">
    <property type="entry name" value="Medium-chain alcohol dehydrogenases, catalytic domain"/>
    <property type="match status" value="1"/>
</dbReference>
<dbReference type="SMART" id="SM00829">
    <property type="entry name" value="PKS_ER"/>
    <property type="match status" value="1"/>
</dbReference>
<dbReference type="InterPro" id="IPR011032">
    <property type="entry name" value="GroES-like_sf"/>
</dbReference>
<protein>
    <recommendedName>
        <fullName evidence="2">Enoyl reductase (ER) domain-containing protein</fullName>
    </recommendedName>
</protein>
<dbReference type="Gene3D" id="3.40.50.720">
    <property type="entry name" value="NAD(P)-binding Rossmann-like Domain"/>
    <property type="match status" value="1"/>
</dbReference>
<name>A0AAP0X7B2_LIQFO</name>
<dbReference type="FunFam" id="3.40.50.720:FF:000121">
    <property type="entry name" value="Prostaglandin reductase 2"/>
    <property type="match status" value="1"/>
</dbReference>
<feature type="domain" description="Enoyl reductase (ER)" evidence="2">
    <location>
        <begin position="67"/>
        <end position="365"/>
    </location>
</feature>
<reference evidence="3 4" key="1">
    <citation type="journal article" date="2024" name="Plant J.">
        <title>Genome sequences and population genomics reveal climatic adaptation and genomic divergence between two closely related sweetgum species.</title>
        <authorList>
            <person name="Xu W.Q."/>
            <person name="Ren C.Q."/>
            <person name="Zhang X.Y."/>
            <person name="Comes H.P."/>
            <person name="Liu X.H."/>
            <person name="Li Y.G."/>
            <person name="Kettle C.J."/>
            <person name="Jalonen R."/>
            <person name="Gaisberger H."/>
            <person name="Ma Y.Z."/>
            <person name="Qiu Y.X."/>
        </authorList>
    </citation>
    <scope>NUCLEOTIDE SEQUENCE [LARGE SCALE GENOMIC DNA]</scope>
    <source>
        <strain evidence="3">Hangzhou</strain>
    </source>
</reference>
<dbReference type="InterPro" id="IPR045010">
    <property type="entry name" value="MDR_fam"/>
</dbReference>
<evidence type="ECO:0000313" key="4">
    <source>
        <dbReference type="Proteomes" id="UP001415857"/>
    </source>
</evidence>
<dbReference type="Pfam" id="PF16884">
    <property type="entry name" value="ADH_N_2"/>
    <property type="match status" value="1"/>
</dbReference>
<dbReference type="PANTHER" id="PTHR43205">
    <property type="entry name" value="PROSTAGLANDIN REDUCTASE"/>
    <property type="match status" value="1"/>
</dbReference>
<sequence>MHRFHCFPGKGKEGVMQKMEEDERRVVANKQIVLKHYVSGYMKETDMELKSSTVTLCRLPHGSEGGVLLKNLYLACDPYMRHRMSTHVSQTGTLLTSFLPGSVLKGYGVGKVIESSHPNFKEGDLVWGITGWEEFSMIPNPEGLFKIKYANVPLSYYTGILGMPGIAAYVGFFEICSPKKGETIYVSSAAGGVGQLVGQFAKMMGCYVVGSASTKEKVDLLKNKLGFDDAFNYKEEHDLAATLKRYFPQGIDIYFDNVGGHTLDEVLLHMKIHGRIAVSGMISQYNLKEPQGIHNLFSLITKRIRMEGFLEADFEHLHPQYLELAINYLRGGKLVYVEDIADGLENAPSALVGIFHGHNVGKQVVRVAYELTLLIESCLL</sequence>
<dbReference type="CDD" id="cd08295">
    <property type="entry name" value="double_bond_reductase_like"/>
    <property type="match status" value="1"/>
</dbReference>
<organism evidence="3 4">
    <name type="scientific">Liquidambar formosana</name>
    <name type="common">Formosan gum</name>
    <dbReference type="NCBI Taxonomy" id="63359"/>
    <lineage>
        <taxon>Eukaryota</taxon>
        <taxon>Viridiplantae</taxon>
        <taxon>Streptophyta</taxon>
        <taxon>Embryophyta</taxon>
        <taxon>Tracheophyta</taxon>
        <taxon>Spermatophyta</taxon>
        <taxon>Magnoliopsida</taxon>
        <taxon>eudicotyledons</taxon>
        <taxon>Gunneridae</taxon>
        <taxon>Pentapetalae</taxon>
        <taxon>Saxifragales</taxon>
        <taxon>Altingiaceae</taxon>
        <taxon>Liquidambar</taxon>
    </lineage>
</organism>
<dbReference type="SUPFAM" id="SSF50129">
    <property type="entry name" value="GroES-like"/>
    <property type="match status" value="2"/>
</dbReference>
<proteinExistence type="predicted"/>
<gene>
    <name evidence="3" type="ORF">L1049_020369</name>
</gene>
<dbReference type="PANTHER" id="PTHR43205:SF73">
    <property type="entry name" value="2-ALKENAL REDUCTASE (NADP(+)-DEPENDENT)-LIKE"/>
    <property type="match status" value="1"/>
</dbReference>
<dbReference type="InterPro" id="IPR020843">
    <property type="entry name" value="ER"/>
</dbReference>
<dbReference type="InterPro" id="IPR041694">
    <property type="entry name" value="ADH_N_2"/>
</dbReference>
<evidence type="ECO:0000313" key="3">
    <source>
        <dbReference type="EMBL" id="KAK9292402.1"/>
    </source>
</evidence>
<dbReference type="SUPFAM" id="SSF51735">
    <property type="entry name" value="NAD(P)-binding Rossmann-fold domains"/>
    <property type="match status" value="1"/>
</dbReference>
<dbReference type="GO" id="GO:0032440">
    <property type="term" value="F:2-alkenal reductase [NAD(P)H] activity"/>
    <property type="evidence" value="ECO:0007669"/>
    <property type="project" value="TreeGrafter"/>
</dbReference>
<dbReference type="EMBL" id="JBBPBK010000001">
    <property type="protein sequence ID" value="KAK9292402.1"/>
    <property type="molecule type" value="Genomic_DNA"/>
</dbReference>
<keyword evidence="1" id="KW-0560">Oxidoreductase</keyword>
<dbReference type="Proteomes" id="UP001415857">
    <property type="component" value="Unassembled WGS sequence"/>
</dbReference>
<accession>A0AAP0X7B2</accession>
<evidence type="ECO:0000256" key="1">
    <source>
        <dbReference type="ARBA" id="ARBA00023002"/>
    </source>
</evidence>
<keyword evidence="4" id="KW-1185">Reference proteome</keyword>
<dbReference type="AlphaFoldDB" id="A0AAP0X7B2"/>
<evidence type="ECO:0000259" key="2">
    <source>
        <dbReference type="SMART" id="SM00829"/>
    </source>
</evidence>